<dbReference type="SUPFAM" id="SSF52922">
    <property type="entry name" value="TK C-terminal domain-like"/>
    <property type="match status" value="1"/>
</dbReference>
<dbReference type="InterPro" id="IPR051457">
    <property type="entry name" value="2-oxoacid:Fd_oxidoreductase"/>
</dbReference>
<dbReference type="GO" id="GO:0016903">
    <property type="term" value="F:oxidoreductase activity, acting on the aldehyde or oxo group of donors"/>
    <property type="evidence" value="ECO:0007669"/>
    <property type="project" value="InterPro"/>
</dbReference>
<dbReference type="SUPFAM" id="SSF53323">
    <property type="entry name" value="Pyruvate-ferredoxin oxidoreductase, PFOR, domain III"/>
    <property type="match status" value="1"/>
</dbReference>
<dbReference type="SUPFAM" id="SSF52518">
    <property type="entry name" value="Thiamin diphosphate-binding fold (THDP-binding)"/>
    <property type="match status" value="2"/>
</dbReference>
<dbReference type="PANTHER" id="PTHR48084">
    <property type="entry name" value="2-OXOGLUTARATE OXIDOREDUCTASE SUBUNIT KORB-RELATED"/>
    <property type="match status" value="1"/>
</dbReference>
<evidence type="ECO:0000259" key="3">
    <source>
        <dbReference type="Pfam" id="PF20169"/>
    </source>
</evidence>
<dbReference type="InterPro" id="IPR009014">
    <property type="entry name" value="Transketo_C/PFOR_II"/>
</dbReference>
<evidence type="ECO:0000313" key="5">
    <source>
        <dbReference type="Proteomes" id="UP000215767"/>
    </source>
</evidence>
<keyword evidence="5" id="KW-1185">Reference proteome</keyword>
<name>A0A261UIM6_9BORD</name>
<dbReference type="Gene3D" id="3.40.50.970">
    <property type="match status" value="1"/>
</dbReference>
<dbReference type="Pfam" id="PF01558">
    <property type="entry name" value="POR"/>
    <property type="match status" value="1"/>
</dbReference>
<dbReference type="AlphaFoldDB" id="A0A261UIM6"/>
<dbReference type="Gene3D" id="3.40.920.10">
    <property type="entry name" value="Pyruvate-ferredoxin oxidoreductase, PFOR, domain III"/>
    <property type="match status" value="1"/>
</dbReference>
<evidence type="ECO:0000256" key="1">
    <source>
        <dbReference type="ARBA" id="ARBA00023002"/>
    </source>
</evidence>
<dbReference type="NCBIfam" id="NF009589">
    <property type="entry name" value="PRK13030.1"/>
    <property type="match status" value="1"/>
</dbReference>
<dbReference type="Proteomes" id="UP000215767">
    <property type="component" value="Unassembled WGS sequence"/>
</dbReference>
<comment type="caution">
    <text evidence="4">The sequence shown here is derived from an EMBL/GenBank/DDBJ whole genome shotgun (WGS) entry which is preliminary data.</text>
</comment>
<feature type="domain" description="Pyruvate/ketoisovalerate oxidoreductase catalytic" evidence="2">
    <location>
        <begin position="730"/>
        <end position="917"/>
    </location>
</feature>
<dbReference type="InterPro" id="IPR002869">
    <property type="entry name" value="Pyrv_flavodox_OxRed_cen"/>
</dbReference>
<dbReference type="EMBL" id="NEVS01000004">
    <property type="protein sequence ID" value="OZI61779.1"/>
    <property type="molecule type" value="Genomic_DNA"/>
</dbReference>
<dbReference type="CDD" id="cd07034">
    <property type="entry name" value="TPP_PYR_PFOR_IOR-alpha_like"/>
    <property type="match status" value="1"/>
</dbReference>
<keyword evidence="1" id="KW-0560">Oxidoreductase</keyword>
<organism evidence="4 5">
    <name type="scientific">Bordetella genomosp. 11</name>
    <dbReference type="NCBI Taxonomy" id="1416808"/>
    <lineage>
        <taxon>Bacteria</taxon>
        <taxon>Pseudomonadati</taxon>
        <taxon>Pseudomonadota</taxon>
        <taxon>Betaproteobacteria</taxon>
        <taxon>Burkholderiales</taxon>
        <taxon>Alcaligenaceae</taxon>
        <taxon>Bordetella</taxon>
    </lineage>
</organism>
<protein>
    <submittedName>
        <fullName evidence="4">Pyruvate ferredoxin oxidoreductase</fullName>
    </submittedName>
</protein>
<accession>A0A261UIM6</accession>
<dbReference type="OrthoDB" id="9803617at2"/>
<dbReference type="NCBIfam" id="NF009588">
    <property type="entry name" value="PRK13029.1"/>
    <property type="match status" value="1"/>
</dbReference>
<dbReference type="RefSeq" id="WP_094843169.1">
    <property type="nucleotide sequence ID" value="NZ_NEVS01000004.1"/>
</dbReference>
<gene>
    <name evidence="4" type="ORF">CAL28_21250</name>
</gene>
<dbReference type="InterPro" id="IPR029061">
    <property type="entry name" value="THDP-binding"/>
</dbReference>
<dbReference type="InterPro" id="IPR002880">
    <property type="entry name" value="Pyrv_Fd/Flavodoxin_OxRdtase_N"/>
</dbReference>
<feature type="domain" description="DUF6537" evidence="3">
    <location>
        <begin position="946"/>
        <end position="1154"/>
    </location>
</feature>
<sequence length="1176" mass="127669">MDGTPFPDPGLDLDYQLGDNYTRTDGRIFLTGTQALVRMLLTQRRADRERGLDTAGFASGYRGSPLGGVDMAMWKAKDVLDANQIGFLPAINEDMAATVIMGTQQAGVREDRKVDGVFSLWYGKGPGVDRAGDALHHGTAAGASRHGGVLVVVGDDHTAVSSSIPHSSEASLIAWQMPVLHPASVDEYETFGLYGWALSRHAGTWVAFKAVSETVESGRSFMPAPVPSYDMPEDPELPASELEYSAREFLSLAVEKRMNTRMKAVRAFVRRHSIDKLVCAAPKATLGIVMVGKAHLDTMEALARLGIDTGTADAPVRIYKPGVTWPLDADRLRHFAQGLKHILVVEEKNAVVEGQVKDLFFNQPDRPTVVGRNGLDGDPLIPCAGQLRPSLLVEPLAAWLARTSDLRPVIDPSEFACPAPVSNEADGMRRRPYFCSGCPHNTSTKVPEGSQALAGVGCHYMAAWMDRDTGGLTQMGGEGADWIGLSRYIRAPHVFQNMGEGTYFHSGYLAIRQAIAAKANITYKILFNDAVAMTGGQPVDGAISVPRICRQLRGEGVERIVITTDEPERYRGVDVADATVHHRRELDALQRELREVRGVTVLIHDQACAAEKRRRRKKGALADPPRRMVINSAVCEGCGDCGTTSNCLSVVPLETPYGRKRAIEQSSCNKDYSCADGFCPSFVSVVDGKLRKSAAPAFEQDRLRTLIAALPMPAVEPVSAPYRLLVAGMGGTGVITIGALVSMAAHLQGLSASVLDLTGLAQKGGSVISHIRLAPRHMQGGPVRLDWQQADAAILCDPVASIAPDALGALRKGATRVTMNTYVAPVSDFTRNPDAAMRPDALLAKVKHAAGEHRTAAIDAHGAALALFGDSILSNIFMLGYAWQRGDVPVTYEALSRAIELNGVAVASNRAAFDAGRLAAHQPQALADVLEPRASVIHLSVPETLDAAIERRVADLTLYQDAAYAAQYRQFVERVAEREREVIALSGARRSSRLALAVARNLFKLMAYKDEYEVARLYTDGGFARQLADQFEGVAGRDYQLRFHLAPPVFARKDPRTGVPRKMTFGPRMLSAMKLLARMKGLRGTWLDPFGRSAERKMERELIQQYRQAIDTLLATLSPDNLDRAVRIAALPEQVRGYGHIKAASVERYRAQLARELQVTEAPAGAMHGLEGRRIA</sequence>
<dbReference type="PANTHER" id="PTHR48084:SF3">
    <property type="entry name" value="SUBUNIT OF PYRUVATE:FLAVODOXIN OXIDOREDUCTASE"/>
    <property type="match status" value="1"/>
</dbReference>
<proteinExistence type="predicted"/>
<reference evidence="5" key="1">
    <citation type="submission" date="2017-05" db="EMBL/GenBank/DDBJ databases">
        <title>Complete and WGS of Bordetella genogroups.</title>
        <authorList>
            <person name="Spilker T."/>
            <person name="Lipuma J."/>
        </authorList>
    </citation>
    <scope>NUCLEOTIDE SEQUENCE [LARGE SCALE GENOMIC DNA]</scope>
    <source>
        <strain evidence="5">AU8856</strain>
    </source>
</reference>
<evidence type="ECO:0000313" key="4">
    <source>
        <dbReference type="EMBL" id="OZI61779.1"/>
    </source>
</evidence>
<dbReference type="InterPro" id="IPR019752">
    <property type="entry name" value="Pyrv/ketoisovalerate_OxRed_cat"/>
</dbReference>
<dbReference type="InterPro" id="IPR046667">
    <property type="entry name" value="DUF6537"/>
</dbReference>
<dbReference type="Pfam" id="PF20169">
    <property type="entry name" value="DUF6537"/>
    <property type="match status" value="1"/>
</dbReference>
<keyword evidence="4" id="KW-0670">Pyruvate</keyword>
<evidence type="ECO:0000259" key="2">
    <source>
        <dbReference type="Pfam" id="PF01558"/>
    </source>
</evidence>